<dbReference type="EMBL" id="JASCZI010273906">
    <property type="protein sequence ID" value="MED6225467.1"/>
    <property type="molecule type" value="Genomic_DNA"/>
</dbReference>
<dbReference type="Proteomes" id="UP001341840">
    <property type="component" value="Unassembled WGS sequence"/>
</dbReference>
<evidence type="ECO:0000313" key="3">
    <source>
        <dbReference type="Proteomes" id="UP001341840"/>
    </source>
</evidence>
<reference evidence="2 3" key="1">
    <citation type="journal article" date="2023" name="Plants (Basel)">
        <title>Bridging the Gap: Combining Genomics and Transcriptomics Approaches to Understand Stylosanthes scabra, an Orphan Legume from the Brazilian Caatinga.</title>
        <authorList>
            <person name="Ferreira-Neto J.R.C."/>
            <person name="da Silva M.D."/>
            <person name="Binneck E."/>
            <person name="de Melo N.F."/>
            <person name="da Silva R.H."/>
            <person name="de Melo A.L.T.M."/>
            <person name="Pandolfi V."/>
            <person name="Bustamante F.O."/>
            <person name="Brasileiro-Vidal A.C."/>
            <person name="Benko-Iseppon A.M."/>
        </authorList>
    </citation>
    <scope>NUCLEOTIDE SEQUENCE [LARGE SCALE GENOMIC DNA]</scope>
    <source>
        <tissue evidence="2">Leaves</tissue>
    </source>
</reference>
<proteinExistence type="predicted"/>
<name>A0ABU6ZU41_9FABA</name>
<protein>
    <submittedName>
        <fullName evidence="2">Uncharacterized protein</fullName>
    </submittedName>
</protein>
<feature type="region of interest" description="Disordered" evidence="1">
    <location>
        <begin position="35"/>
        <end position="54"/>
    </location>
</feature>
<accession>A0ABU6ZU41</accession>
<gene>
    <name evidence="2" type="ORF">PIB30_094022</name>
</gene>
<feature type="non-terminal residue" evidence="2">
    <location>
        <position position="1"/>
    </location>
</feature>
<organism evidence="2 3">
    <name type="scientific">Stylosanthes scabra</name>
    <dbReference type="NCBI Taxonomy" id="79078"/>
    <lineage>
        <taxon>Eukaryota</taxon>
        <taxon>Viridiplantae</taxon>
        <taxon>Streptophyta</taxon>
        <taxon>Embryophyta</taxon>
        <taxon>Tracheophyta</taxon>
        <taxon>Spermatophyta</taxon>
        <taxon>Magnoliopsida</taxon>
        <taxon>eudicotyledons</taxon>
        <taxon>Gunneridae</taxon>
        <taxon>Pentapetalae</taxon>
        <taxon>rosids</taxon>
        <taxon>fabids</taxon>
        <taxon>Fabales</taxon>
        <taxon>Fabaceae</taxon>
        <taxon>Papilionoideae</taxon>
        <taxon>50 kb inversion clade</taxon>
        <taxon>dalbergioids sensu lato</taxon>
        <taxon>Dalbergieae</taxon>
        <taxon>Pterocarpus clade</taxon>
        <taxon>Stylosanthes</taxon>
    </lineage>
</organism>
<sequence length="144" mass="16618">AWKAHAYAWIANLANMHPRLDVLLGVAPSFSSQAKQQRYTHAKTCSRKPRRGLDPSNLLQSLRIGVEDQAYAWKQVNQLQATQSPRIRRRRPSLCVEVIESSPKHSRPTHRRGSPRLCVEVISSAQSLMKPTHMRRFLRLEEWT</sequence>
<comment type="caution">
    <text evidence="2">The sequence shown here is derived from an EMBL/GenBank/DDBJ whole genome shotgun (WGS) entry which is preliminary data.</text>
</comment>
<feature type="compositionally biased region" description="Basic residues" evidence="1">
    <location>
        <begin position="38"/>
        <end position="50"/>
    </location>
</feature>
<keyword evidence="3" id="KW-1185">Reference proteome</keyword>
<evidence type="ECO:0000313" key="2">
    <source>
        <dbReference type="EMBL" id="MED6225467.1"/>
    </source>
</evidence>
<evidence type="ECO:0000256" key="1">
    <source>
        <dbReference type="SAM" id="MobiDB-lite"/>
    </source>
</evidence>